<gene>
    <name evidence="2" type="ORF">EJC50_12715</name>
</gene>
<dbReference type="Pfam" id="PF06527">
    <property type="entry name" value="TniQ"/>
    <property type="match status" value="1"/>
</dbReference>
<feature type="domain" description="TniQ" evidence="1">
    <location>
        <begin position="12"/>
        <end position="137"/>
    </location>
</feature>
<evidence type="ECO:0000313" key="2">
    <source>
        <dbReference type="EMBL" id="AZN40417.1"/>
    </source>
</evidence>
<proteinExistence type="predicted"/>
<evidence type="ECO:0000313" key="3">
    <source>
        <dbReference type="Proteomes" id="UP000272528"/>
    </source>
</evidence>
<evidence type="ECO:0000259" key="1">
    <source>
        <dbReference type="Pfam" id="PF06527"/>
    </source>
</evidence>
<organism evidence="2 3">
    <name type="scientific">Paenibacillus albus</name>
    <dbReference type="NCBI Taxonomy" id="2495582"/>
    <lineage>
        <taxon>Bacteria</taxon>
        <taxon>Bacillati</taxon>
        <taxon>Bacillota</taxon>
        <taxon>Bacilli</taxon>
        <taxon>Bacillales</taxon>
        <taxon>Paenibacillaceae</taxon>
        <taxon>Paenibacillus</taxon>
    </lineage>
</organism>
<dbReference type="KEGG" id="palb:EJC50_12715"/>
<dbReference type="EMBL" id="CP034437">
    <property type="protein sequence ID" value="AZN40417.1"/>
    <property type="molecule type" value="Genomic_DNA"/>
</dbReference>
<sequence>MRRNFMLPFNNRIEPKELESLFSFCHRIARANHFESLPIMMKGKGLNKVSNYNYRESNDPLPLENFMKRTGKEIDRFLMNQFDNVLFECAPNKRMKAKVYLRIHSRYCPDCLQSSHFYRLYWDFTYLTTCVFHKRYLIDRCTNCNKRVNVRNVLSSVCTCGKNLITGKHVDLMLPTDSLLFAQRTIYEAIFNESFSIQRDDGVFIKRKEFFELLFRFCVIIDGLPIKKESSLRGEDKYTFSSNSDIAVISRITEFAFYVVISPNANFNALYRLLESIAYEKPYIFTEKLKILKAIMSHEKGDVYYGEYSQSVTASSRHYVSRRRTITPLNQRHKYIGIMQAVKILGKSYATVKRMCELGILSLNITQTTENKRGVMLIPKEEIDRVKNDFERCLSLKQVREALGLEQKDIEILIAQGKLKACHGPGINGFPEWFIEPESVEQQKCYFQSKIPIVNQETFKEVIPGNKAVFYGRNDPKFSFIDLLDLVLERKIKGGILSREGRMRDLLLEKNSFFEYFGKYNRKHKKTR</sequence>
<reference evidence="3" key="1">
    <citation type="submission" date="2018-12" db="EMBL/GenBank/DDBJ databases">
        <title>Genome sequence of Peanibacillus sp.</title>
        <authorList>
            <person name="Subramani G."/>
            <person name="Srinivasan S."/>
            <person name="Kim M.K."/>
        </authorList>
    </citation>
    <scope>NUCLEOTIDE SEQUENCE [LARGE SCALE GENOMIC DNA]</scope>
    <source>
        <strain evidence="3">18JY67-1</strain>
    </source>
</reference>
<protein>
    <recommendedName>
        <fullName evidence="1">TniQ domain-containing protein</fullName>
    </recommendedName>
</protein>
<dbReference type="InterPro" id="IPR009492">
    <property type="entry name" value="TniQ"/>
</dbReference>
<dbReference type="OrthoDB" id="7029747at2"/>
<name>A0A3Q8X5B1_9BACL</name>
<dbReference type="AlphaFoldDB" id="A0A3Q8X5B1"/>
<dbReference type="Proteomes" id="UP000272528">
    <property type="component" value="Chromosome"/>
</dbReference>
<keyword evidence="3" id="KW-1185">Reference proteome</keyword>
<accession>A0A3Q8X5B1</accession>